<proteinExistence type="predicted"/>
<dbReference type="HOGENOM" id="CLU_2942005_0_0_1"/>
<sequence>MIAVGLAPQLRCGVDGLGSAFTGSSHPWYINRLFLTVGNSVQIFFALSSIWEPRELSLSF</sequence>
<keyword evidence="2" id="KW-1185">Reference proteome</keyword>
<dbReference type="Proteomes" id="UP000053424">
    <property type="component" value="Unassembled WGS sequence"/>
</dbReference>
<evidence type="ECO:0000313" key="2">
    <source>
        <dbReference type="Proteomes" id="UP000053424"/>
    </source>
</evidence>
<name>A0A0C2Y357_HEBCY</name>
<accession>A0A0C2Y357</accession>
<dbReference type="EMBL" id="KN831819">
    <property type="protein sequence ID" value="KIM35527.1"/>
    <property type="molecule type" value="Genomic_DNA"/>
</dbReference>
<dbReference type="AlphaFoldDB" id="A0A0C2Y357"/>
<protein>
    <submittedName>
        <fullName evidence="1">Uncharacterized protein</fullName>
    </submittedName>
</protein>
<gene>
    <name evidence="1" type="ORF">M413DRAFT_449723</name>
</gene>
<evidence type="ECO:0000313" key="1">
    <source>
        <dbReference type="EMBL" id="KIM35527.1"/>
    </source>
</evidence>
<reference evidence="2" key="2">
    <citation type="submission" date="2015-01" db="EMBL/GenBank/DDBJ databases">
        <title>Evolutionary Origins and Diversification of the Mycorrhizal Mutualists.</title>
        <authorList>
            <consortium name="DOE Joint Genome Institute"/>
            <consortium name="Mycorrhizal Genomics Consortium"/>
            <person name="Kohler A."/>
            <person name="Kuo A."/>
            <person name="Nagy L.G."/>
            <person name="Floudas D."/>
            <person name="Copeland A."/>
            <person name="Barry K.W."/>
            <person name="Cichocki N."/>
            <person name="Veneault-Fourrey C."/>
            <person name="LaButti K."/>
            <person name="Lindquist E.A."/>
            <person name="Lipzen A."/>
            <person name="Lundell T."/>
            <person name="Morin E."/>
            <person name="Murat C."/>
            <person name="Riley R."/>
            <person name="Ohm R."/>
            <person name="Sun H."/>
            <person name="Tunlid A."/>
            <person name="Henrissat B."/>
            <person name="Grigoriev I.V."/>
            <person name="Hibbett D.S."/>
            <person name="Martin F."/>
        </authorList>
    </citation>
    <scope>NUCLEOTIDE SEQUENCE [LARGE SCALE GENOMIC DNA]</scope>
    <source>
        <strain evidence="2">h7</strain>
    </source>
</reference>
<organism evidence="1 2">
    <name type="scientific">Hebeloma cylindrosporum</name>
    <dbReference type="NCBI Taxonomy" id="76867"/>
    <lineage>
        <taxon>Eukaryota</taxon>
        <taxon>Fungi</taxon>
        <taxon>Dikarya</taxon>
        <taxon>Basidiomycota</taxon>
        <taxon>Agaricomycotina</taxon>
        <taxon>Agaricomycetes</taxon>
        <taxon>Agaricomycetidae</taxon>
        <taxon>Agaricales</taxon>
        <taxon>Agaricineae</taxon>
        <taxon>Hymenogastraceae</taxon>
        <taxon>Hebeloma</taxon>
    </lineage>
</organism>
<reference evidence="1 2" key="1">
    <citation type="submission" date="2014-04" db="EMBL/GenBank/DDBJ databases">
        <authorList>
            <consortium name="DOE Joint Genome Institute"/>
            <person name="Kuo A."/>
            <person name="Gay G."/>
            <person name="Dore J."/>
            <person name="Kohler A."/>
            <person name="Nagy L.G."/>
            <person name="Floudas D."/>
            <person name="Copeland A."/>
            <person name="Barry K.W."/>
            <person name="Cichocki N."/>
            <person name="Veneault-Fourrey C."/>
            <person name="LaButti K."/>
            <person name="Lindquist E.A."/>
            <person name="Lipzen A."/>
            <person name="Lundell T."/>
            <person name="Morin E."/>
            <person name="Murat C."/>
            <person name="Sun H."/>
            <person name="Tunlid A."/>
            <person name="Henrissat B."/>
            <person name="Grigoriev I.V."/>
            <person name="Hibbett D.S."/>
            <person name="Martin F."/>
            <person name="Nordberg H.P."/>
            <person name="Cantor M.N."/>
            <person name="Hua S.X."/>
        </authorList>
    </citation>
    <scope>NUCLEOTIDE SEQUENCE [LARGE SCALE GENOMIC DNA]</scope>
    <source>
        <strain evidence="2">h7</strain>
    </source>
</reference>